<evidence type="ECO:0000313" key="3">
    <source>
        <dbReference type="EMBL" id="XCB31882.1"/>
    </source>
</evidence>
<accession>A0AAU7ZLC7</accession>
<name>A0AAU7ZLC7_9BACT</name>
<gene>
    <name evidence="3" type="ORF">RBB77_15690</name>
</gene>
<dbReference type="EMBL" id="CP132942">
    <property type="protein sequence ID" value="XCB31882.1"/>
    <property type="molecule type" value="Genomic_DNA"/>
</dbReference>
<comment type="similarity">
    <text evidence="1">Belongs to the AHA1 family.</text>
</comment>
<reference evidence="3" key="1">
    <citation type="submission" date="2023-08" db="EMBL/GenBank/DDBJ databases">
        <authorList>
            <person name="Messyasz A."/>
            <person name="Mannisto M.K."/>
            <person name="Kerkhof L.J."/>
            <person name="Haggblom M."/>
        </authorList>
    </citation>
    <scope>NUCLEOTIDE SEQUENCE</scope>
    <source>
        <strain evidence="3">X5P6</strain>
    </source>
</reference>
<evidence type="ECO:0000259" key="2">
    <source>
        <dbReference type="Pfam" id="PF08327"/>
    </source>
</evidence>
<dbReference type="KEGG" id="tpsc:RBB77_15690"/>
<dbReference type="RefSeq" id="WP_353062726.1">
    <property type="nucleotide sequence ID" value="NZ_CP132942.1"/>
</dbReference>
<organism evidence="3">
    <name type="scientific">Tunturiibacter psychrotolerans</name>
    <dbReference type="NCBI Taxonomy" id="3069686"/>
    <lineage>
        <taxon>Bacteria</taxon>
        <taxon>Pseudomonadati</taxon>
        <taxon>Acidobacteriota</taxon>
        <taxon>Terriglobia</taxon>
        <taxon>Terriglobales</taxon>
        <taxon>Acidobacteriaceae</taxon>
        <taxon>Tunturiibacter</taxon>
    </lineage>
</organism>
<dbReference type="Pfam" id="PF08327">
    <property type="entry name" value="AHSA1"/>
    <property type="match status" value="1"/>
</dbReference>
<dbReference type="SUPFAM" id="SSF55961">
    <property type="entry name" value="Bet v1-like"/>
    <property type="match status" value="1"/>
</dbReference>
<evidence type="ECO:0000256" key="1">
    <source>
        <dbReference type="ARBA" id="ARBA00006817"/>
    </source>
</evidence>
<feature type="domain" description="Activator of Hsp90 ATPase homologue 1/2-like C-terminal" evidence="2">
    <location>
        <begin position="14"/>
        <end position="138"/>
    </location>
</feature>
<sequence length="146" mass="16106">MSDQTPLHFVFYFAAPPDKVWEGFVSPESNRVIFMGAELETDLKPGGPMNWIGSGPDGKRTAYVRGEVLQSDPPKFLQYTFAVGASNDTSRVSIELAPESEATKVSVTHDQWKEGDAAYATSADGWPRILSRLKTLIETGKTFKPH</sequence>
<proteinExistence type="inferred from homology"/>
<dbReference type="Gene3D" id="3.30.530.20">
    <property type="match status" value="1"/>
</dbReference>
<reference evidence="3" key="2">
    <citation type="journal article" date="2024" name="Environ. Microbiol.">
        <title>Genome analysis and description of Tunturibacter gen. nov. expands the diversity of Terriglobia in tundra soils.</title>
        <authorList>
            <person name="Messyasz A."/>
            <person name="Mannisto M.K."/>
            <person name="Kerkhof L.J."/>
            <person name="Haggblom M.M."/>
        </authorList>
    </citation>
    <scope>NUCLEOTIDE SEQUENCE</scope>
    <source>
        <strain evidence="3">X5P6</strain>
    </source>
</reference>
<dbReference type="AlphaFoldDB" id="A0AAU7ZLC7"/>
<protein>
    <submittedName>
        <fullName evidence="3">SRPBCC domain-containing protein</fullName>
    </submittedName>
</protein>
<dbReference type="InterPro" id="IPR023393">
    <property type="entry name" value="START-like_dom_sf"/>
</dbReference>
<dbReference type="InterPro" id="IPR013538">
    <property type="entry name" value="ASHA1/2-like_C"/>
</dbReference>